<evidence type="ECO:0000313" key="1">
    <source>
        <dbReference type="EMBL" id="MBO1997306.1"/>
    </source>
</evidence>
<sequence>MLSNENRTPFRMIKAVYDGEDIYVSFMTPCPPLATQPYYRIAAAVMNTDMGFTVIDGTGICMEHHW</sequence>
<gene>
    <name evidence="1" type="ORF">J4730_08470</name>
</gene>
<dbReference type="EMBL" id="JAGETM010000004">
    <property type="protein sequence ID" value="MBO1997306.1"/>
    <property type="molecule type" value="Genomic_DNA"/>
</dbReference>
<proteinExistence type="predicted"/>
<protein>
    <submittedName>
        <fullName evidence="1">Uncharacterized protein</fullName>
    </submittedName>
</protein>
<evidence type="ECO:0000313" key="2">
    <source>
        <dbReference type="Proteomes" id="UP000664002"/>
    </source>
</evidence>
<dbReference type="Proteomes" id="UP000664002">
    <property type="component" value="Unassembled WGS sequence"/>
</dbReference>
<accession>A0A939NP26</accession>
<name>A0A939NP26_KLEPN</name>
<reference evidence="1" key="1">
    <citation type="submission" date="2021-03" db="EMBL/GenBank/DDBJ databases">
        <title>Molecular epidemiology and mechanisms of colistin and carbapenem resistance in Enterobacteriaceae from clinical isolates, the environment and porcine samples in Pretoria, South Africa.</title>
        <authorList>
            <person name="Bogoshi D."/>
            <person name="Mbelle N.M."/>
            <person name="Naidoo V."/>
            <person name="Osei Sekyere J."/>
        </authorList>
    </citation>
    <scope>NUCLEOTIDE SEQUENCE</scope>
    <source>
        <strain evidence="1">C027</strain>
    </source>
</reference>
<dbReference type="AlphaFoldDB" id="A0A939NP26"/>
<comment type="caution">
    <text evidence="1">The sequence shown here is derived from an EMBL/GenBank/DDBJ whole genome shotgun (WGS) entry which is preliminary data.</text>
</comment>
<organism evidence="1 2">
    <name type="scientific">Klebsiella pneumoniae</name>
    <dbReference type="NCBI Taxonomy" id="573"/>
    <lineage>
        <taxon>Bacteria</taxon>
        <taxon>Pseudomonadati</taxon>
        <taxon>Pseudomonadota</taxon>
        <taxon>Gammaproteobacteria</taxon>
        <taxon>Enterobacterales</taxon>
        <taxon>Enterobacteriaceae</taxon>
        <taxon>Klebsiella/Raoultella group</taxon>
        <taxon>Klebsiella</taxon>
        <taxon>Klebsiella pneumoniae complex</taxon>
    </lineage>
</organism>